<evidence type="ECO:0008006" key="3">
    <source>
        <dbReference type="Google" id="ProtNLM"/>
    </source>
</evidence>
<sequence length="79" mass="8864">MKVQNEMATKITVDTVQAAKSVSAFRNGTTALTNSWKANEMAYRTADDSLNALKSRYEGIGNVIELQKQKIDELKNRRT</sequence>
<proteinExistence type="predicted"/>
<name>A0A1Y0FAA2_9LACO</name>
<gene>
    <name evidence="1" type="ORF">B7R82_09895</name>
</gene>
<accession>A0A1Y0FAA2</accession>
<reference evidence="1 2" key="1">
    <citation type="submission" date="2017-04" db="EMBL/GenBank/DDBJ databases">
        <title>Complete genome sequence of Lactobacillus salivarius ZLS006, a probiotic strain isolated from healthy piglet.</title>
        <authorList>
            <person name="Zhang D."/>
        </authorList>
    </citation>
    <scope>NUCLEOTIDE SEQUENCE [LARGE SCALE GENOMIC DNA]</scope>
    <source>
        <strain evidence="1 2">ZLS006</strain>
        <plasmid evidence="1 2">unnamed1</plasmid>
    </source>
</reference>
<dbReference type="AlphaFoldDB" id="A0A1Y0FAA2"/>
<protein>
    <recommendedName>
        <fullName evidence="3">Phage tail tape measure protein</fullName>
    </recommendedName>
</protein>
<geneLocation type="plasmid" evidence="1 2">
    <name>unnamed1</name>
</geneLocation>
<evidence type="ECO:0000313" key="2">
    <source>
        <dbReference type="Proteomes" id="UP000195378"/>
    </source>
</evidence>
<evidence type="ECO:0000313" key="1">
    <source>
        <dbReference type="EMBL" id="ARU20279.1"/>
    </source>
</evidence>
<dbReference type="EMBL" id="CP020859">
    <property type="protein sequence ID" value="ARU20279.1"/>
    <property type="molecule type" value="Genomic_DNA"/>
</dbReference>
<dbReference type="RefSeq" id="WP_087449069.1">
    <property type="nucleotide sequence ID" value="NZ_CP020859.1"/>
</dbReference>
<dbReference type="Proteomes" id="UP000195378">
    <property type="component" value="Plasmid unnamed1"/>
</dbReference>
<organism evidence="1 2">
    <name type="scientific">Ligilactobacillus salivarius</name>
    <dbReference type="NCBI Taxonomy" id="1624"/>
    <lineage>
        <taxon>Bacteria</taxon>
        <taxon>Bacillati</taxon>
        <taxon>Bacillota</taxon>
        <taxon>Bacilli</taxon>
        <taxon>Lactobacillales</taxon>
        <taxon>Lactobacillaceae</taxon>
        <taxon>Ligilactobacillus</taxon>
    </lineage>
</organism>
<keyword evidence="1" id="KW-0614">Plasmid</keyword>